<dbReference type="OrthoDB" id="4532341at2"/>
<proteinExistence type="inferred from homology"/>
<dbReference type="InterPro" id="IPR025734">
    <property type="entry name" value="EspG"/>
</dbReference>
<sequence length="258" mass="29065">MMEGKRWRFDAAQFRVLWDCTGRDVLPYPLAHRFVDEETLSDVARTRKRIAETLLPQLDSDLERAIEVLFDPEVRIEVAGFRGARREHKIRIHAAANDRKGVLAVQEPGPEDTVGGTVHLSYLGTDALAAAVIAELPKCAAGQGKPMRIPIEDLDAPIPHVRDPWKVDPKEQLSRFLSRPTSATFHIAAYPWGSPDNRHTKGRKDFQIIDFIDDGRYASFGDRVIQVKPTDSTKMTAQVRDMITRTIAEVRNGDHPKP</sequence>
<dbReference type="HOGENOM" id="CLU_095667_0_0_11"/>
<reference evidence="5 6" key="1">
    <citation type="journal article" date="2014" name="Appl. Environ. Microbiol.">
        <title>Insights into the Microbial Degradation of Rubber and Gutta-Percha by Analysis of the Complete Genome of Nocardia nova SH22a.</title>
        <authorList>
            <person name="Luo Q."/>
            <person name="Hiessl S."/>
            <person name="Poehlein A."/>
            <person name="Daniel R."/>
            <person name="Steinbuchel A."/>
        </authorList>
    </citation>
    <scope>NUCLEOTIDE SEQUENCE [LARGE SCALE GENOMIC DNA]</scope>
    <source>
        <strain evidence="5">SH22a</strain>
    </source>
</reference>
<dbReference type="Pfam" id="PF14011">
    <property type="entry name" value="ESX-1_EspG"/>
    <property type="match status" value="1"/>
</dbReference>
<organism evidence="5 6">
    <name type="scientific">Nocardia nova SH22a</name>
    <dbReference type="NCBI Taxonomy" id="1415166"/>
    <lineage>
        <taxon>Bacteria</taxon>
        <taxon>Bacillati</taxon>
        <taxon>Actinomycetota</taxon>
        <taxon>Actinomycetes</taxon>
        <taxon>Mycobacteriales</taxon>
        <taxon>Nocardiaceae</taxon>
        <taxon>Nocardia</taxon>
    </lineage>
</organism>
<dbReference type="RefSeq" id="WP_025346617.1">
    <property type="nucleotide sequence ID" value="NZ_CP006850.1"/>
</dbReference>
<dbReference type="AlphaFoldDB" id="W5T7X8"/>
<comment type="subcellular location">
    <subcellularLocation>
        <location evidence="1">Cytoplasm</location>
    </subcellularLocation>
</comment>
<protein>
    <submittedName>
        <fullName evidence="5">EspG family protein</fullName>
    </submittedName>
</protein>
<evidence type="ECO:0000256" key="3">
    <source>
        <dbReference type="ARBA" id="ARBA00022490"/>
    </source>
</evidence>
<gene>
    <name evidence="5" type="ORF">NONO_c02630</name>
</gene>
<dbReference type="STRING" id="1415166.NONO_c02630"/>
<dbReference type="Proteomes" id="UP000019150">
    <property type="component" value="Chromosome"/>
</dbReference>
<accession>W5T7X8</accession>
<dbReference type="eggNOG" id="ENOG502ZCZH">
    <property type="taxonomic scope" value="Bacteria"/>
</dbReference>
<evidence type="ECO:0000313" key="5">
    <source>
        <dbReference type="EMBL" id="AHH15078.1"/>
    </source>
</evidence>
<evidence type="ECO:0000313" key="6">
    <source>
        <dbReference type="Proteomes" id="UP000019150"/>
    </source>
</evidence>
<evidence type="ECO:0000256" key="4">
    <source>
        <dbReference type="ARBA" id="ARBA00023186"/>
    </source>
</evidence>
<dbReference type="PATRIC" id="fig|1415166.3.peg.256"/>
<comment type="similarity">
    <text evidence="2">Belongs to the EspG family.</text>
</comment>
<evidence type="ECO:0000256" key="2">
    <source>
        <dbReference type="ARBA" id="ARBA00006411"/>
    </source>
</evidence>
<evidence type="ECO:0000256" key="1">
    <source>
        <dbReference type="ARBA" id="ARBA00004496"/>
    </source>
</evidence>
<dbReference type="KEGG" id="nno:NONO_c02630"/>
<keyword evidence="3" id="KW-0963">Cytoplasm</keyword>
<keyword evidence="6" id="KW-1185">Reference proteome</keyword>
<name>W5T7X8_9NOCA</name>
<keyword evidence="4" id="KW-0143">Chaperone</keyword>
<dbReference type="EMBL" id="CP006850">
    <property type="protein sequence ID" value="AHH15078.1"/>
    <property type="molecule type" value="Genomic_DNA"/>
</dbReference>